<accession>A0A0E9U8W6</accession>
<sequence length="33" mass="3534">MALEQVVSEQDSPLVASEQLVSEQKAPSVSPCF</sequence>
<dbReference type="EMBL" id="GBXM01046316">
    <property type="protein sequence ID" value="JAH62261.1"/>
    <property type="molecule type" value="Transcribed_RNA"/>
</dbReference>
<dbReference type="AlphaFoldDB" id="A0A0E9U8W6"/>
<name>A0A0E9U8W6_ANGAN</name>
<organism evidence="2">
    <name type="scientific">Anguilla anguilla</name>
    <name type="common">European freshwater eel</name>
    <name type="synonym">Muraena anguilla</name>
    <dbReference type="NCBI Taxonomy" id="7936"/>
    <lineage>
        <taxon>Eukaryota</taxon>
        <taxon>Metazoa</taxon>
        <taxon>Chordata</taxon>
        <taxon>Craniata</taxon>
        <taxon>Vertebrata</taxon>
        <taxon>Euteleostomi</taxon>
        <taxon>Actinopterygii</taxon>
        <taxon>Neopterygii</taxon>
        <taxon>Teleostei</taxon>
        <taxon>Anguilliformes</taxon>
        <taxon>Anguillidae</taxon>
        <taxon>Anguilla</taxon>
    </lineage>
</organism>
<proteinExistence type="predicted"/>
<reference evidence="2" key="2">
    <citation type="journal article" date="2015" name="Fish Shellfish Immunol.">
        <title>Early steps in the European eel (Anguilla anguilla)-Vibrio vulnificus interaction in the gills: Role of the RtxA13 toxin.</title>
        <authorList>
            <person name="Callol A."/>
            <person name="Pajuelo D."/>
            <person name="Ebbesson L."/>
            <person name="Teles M."/>
            <person name="MacKenzie S."/>
            <person name="Amaro C."/>
        </authorList>
    </citation>
    <scope>NUCLEOTIDE SEQUENCE</scope>
</reference>
<evidence type="ECO:0000256" key="1">
    <source>
        <dbReference type="SAM" id="MobiDB-lite"/>
    </source>
</evidence>
<feature type="region of interest" description="Disordered" evidence="1">
    <location>
        <begin position="1"/>
        <end position="33"/>
    </location>
</feature>
<evidence type="ECO:0000313" key="2">
    <source>
        <dbReference type="EMBL" id="JAH62261.1"/>
    </source>
</evidence>
<protein>
    <submittedName>
        <fullName evidence="2">Uncharacterized protein</fullName>
    </submittedName>
</protein>
<reference evidence="2" key="1">
    <citation type="submission" date="2014-11" db="EMBL/GenBank/DDBJ databases">
        <authorList>
            <person name="Amaro Gonzalez C."/>
        </authorList>
    </citation>
    <scope>NUCLEOTIDE SEQUENCE</scope>
</reference>